<feature type="transmembrane region" description="Helical" evidence="2">
    <location>
        <begin position="108"/>
        <end position="128"/>
    </location>
</feature>
<evidence type="ECO:0008006" key="5">
    <source>
        <dbReference type="Google" id="ProtNLM"/>
    </source>
</evidence>
<dbReference type="VEuPathDB" id="VectorBase:BGLB039452"/>
<evidence type="ECO:0000313" key="3">
    <source>
        <dbReference type="EnsemblMetazoa" id="BGLB039452-PA"/>
    </source>
</evidence>
<keyword evidence="2" id="KW-1133">Transmembrane helix</keyword>
<keyword evidence="2" id="KW-0472">Membrane</keyword>
<protein>
    <recommendedName>
        <fullName evidence="5">Golgin-84</fullName>
    </recommendedName>
</protein>
<keyword evidence="1" id="KW-0175">Coiled coil</keyword>
<feature type="coiled-coil region" evidence="1">
    <location>
        <begin position="16"/>
        <end position="43"/>
    </location>
</feature>
<organism evidence="3 4">
    <name type="scientific">Biomphalaria glabrata</name>
    <name type="common">Bloodfluke planorb</name>
    <name type="synonym">Freshwater snail</name>
    <dbReference type="NCBI Taxonomy" id="6526"/>
    <lineage>
        <taxon>Eukaryota</taxon>
        <taxon>Metazoa</taxon>
        <taxon>Spiralia</taxon>
        <taxon>Lophotrochozoa</taxon>
        <taxon>Mollusca</taxon>
        <taxon>Gastropoda</taxon>
        <taxon>Heterobranchia</taxon>
        <taxon>Euthyneura</taxon>
        <taxon>Panpulmonata</taxon>
        <taxon>Hygrophila</taxon>
        <taxon>Lymnaeoidea</taxon>
        <taxon>Planorbidae</taxon>
        <taxon>Biomphalaria</taxon>
    </lineage>
</organism>
<dbReference type="Proteomes" id="UP000076420">
    <property type="component" value="Unassembled WGS sequence"/>
</dbReference>
<evidence type="ECO:0000313" key="4">
    <source>
        <dbReference type="Proteomes" id="UP000076420"/>
    </source>
</evidence>
<dbReference type="KEGG" id="bgt:106068108"/>
<reference evidence="3" key="1">
    <citation type="submission" date="2020-05" db="UniProtKB">
        <authorList>
            <consortium name="EnsemblMetazoa"/>
        </authorList>
    </citation>
    <scope>IDENTIFICATION</scope>
    <source>
        <strain evidence="3">BB02</strain>
    </source>
</reference>
<proteinExistence type="predicted"/>
<dbReference type="AlphaFoldDB" id="A0A2C9M7V1"/>
<dbReference type="EnsemblMetazoa" id="BGLB039452-RA">
    <property type="protein sequence ID" value="BGLB039452-PA"/>
    <property type="gene ID" value="BGLB039452"/>
</dbReference>
<gene>
    <name evidence="3" type="primary">106068108</name>
</gene>
<evidence type="ECO:0000256" key="2">
    <source>
        <dbReference type="SAM" id="Phobius"/>
    </source>
</evidence>
<dbReference type="OrthoDB" id="2441647at2759"/>
<dbReference type="VEuPathDB" id="VectorBase:BGLAX_033971"/>
<keyword evidence="2" id="KW-0812">Transmembrane</keyword>
<name>A0A2C9M7V1_BIOGL</name>
<evidence type="ECO:0000256" key="1">
    <source>
        <dbReference type="SAM" id="Coils"/>
    </source>
</evidence>
<accession>A0A2C9M7V1</accession>
<sequence length="129" mass="15297">MYSNLEESHSALSTSLVRERTLREQLERELGEAQEQIKLLAAGENREVYLQLEEDNEMRIRETSTMLTRHGMGYCSRVHSWLKVKKDYFSFSSRQLTRVMRLRPGLRTIIWIYFAFLHFLLIGCFSGFL</sequence>